<dbReference type="OrthoDB" id="268932at2"/>
<evidence type="ECO:0000313" key="1">
    <source>
        <dbReference type="EMBL" id="RCS49316.1"/>
    </source>
</evidence>
<dbReference type="RefSeq" id="WP_114369031.1">
    <property type="nucleotide sequence ID" value="NZ_QPEX01000024.1"/>
</dbReference>
<proteinExistence type="predicted"/>
<organism evidence="1 2">
    <name type="scientific">Bremerella cremea</name>
    <dbReference type="NCBI Taxonomy" id="1031537"/>
    <lineage>
        <taxon>Bacteria</taxon>
        <taxon>Pseudomonadati</taxon>
        <taxon>Planctomycetota</taxon>
        <taxon>Planctomycetia</taxon>
        <taxon>Pirellulales</taxon>
        <taxon>Pirellulaceae</taxon>
        <taxon>Bremerella</taxon>
    </lineage>
</organism>
<sequence length="193" mass="20864">MSNRNEKMVPSLGFLTVVEHTPGGLFGGLLVLNLAGRPLEFHCTAPVKANRAQEILYGPTLKPYLYGEQIGGALIAKLKSPTLAICTDSEHVLSLRDHADVPVVLLPPSCVEEASPAEANVTSYQGEATQVAVAPPHIRSFQLGSYEVAVSGQHESDCQLLADIWQERSIDLDLNEPFTRIREAIEEAHGVGK</sequence>
<gene>
    <name evidence="1" type="ORF">DTL42_12330</name>
</gene>
<reference evidence="1 2" key="1">
    <citation type="submission" date="2018-07" db="EMBL/GenBank/DDBJ databases">
        <title>Comparative genomes isolates from brazilian mangrove.</title>
        <authorList>
            <person name="De Araujo J.E."/>
            <person name="Taketani R.G."/>
            <person name="Silva M.C.P."/>
            <person name="Lourenco M.V."/>
            <person name="Oliveira V.M."/>
            <person name="Andreote F.D."/>
        </authorList>
    </citation>
    <scope>NUCLEOTIDE SEQUENCE [LARGE SCALE GENOMIC DNA]</scope>
    <source>
        <strain evidence="1 2">HEX PRIS-MGV</strain>
    </source>
</reference>
<name>A0A368KR88_9BACT</name>
<evidence type="ECO:0000313" key="2">
    <source>
        <dbReference type="Proteomes" id="UP000253562"/>
    </source>
</evidence>
<dbReference type="AlphaFoldDB" id="A0A368KR88"/>
<dbReference type="EMBL" id="QPEX01000024">
    <property type="protein sequence ID" value="RCS49316.1"/>
    <property type="molecule type" value="Genomic_DNA"/>
</dbReference>
<protein>
    <submittedName>
        <fullName evidence="1">Uncharacterized protein</fullName>
    </submittedName>
</protein>
<accession>A0A368KR88</accession>
<dbReference type="Proteomes" id="UP000253562">
    <property type="component" value="Unassembled WGS sequence"/>
</dbReference>
<comment type="caution">
    <text evidence="1">The sequence shown here is derived from an EMBL/GenBank/DDBJ whole genome shotgun (WGS) entry which is preliminary data.</text>
</comment>